<accession>A0A6B3RM03</accession>
<feature type="region of interest" description="Disordered" evidence="1">
    <location>
        <begin position="164"/>
        <end position="236"/>
    </location>
</feature>
<keyword evidence="2" id="KW-0732">Signal</keyword>
<proteinExistence type="predicted"/>
<evidence type="ECO:0000313" key="4">
    <source>
        <dbReference type="Proteomes" id="UP000481421"/>
    </source>
</evidence>
<feature type="compositionally biased region" description="Pro residues" evidence="1">
    <location>
        <begin position="181"/>
        <end position="236"/>
    </location>
</feature>
<protein>
    <submittedName>
        <fullName evidence="3">Uncharacterized protein</fullName>
    </submittedName>
</protein>
<sequence>MKFKQFMFFKKLVMGSLIASRAAASGMPVPAPVPHEETGWTNARREVEAIYVSATIAPLPPFVAMENRRLPLAEAVIESYTRTPSSDWFAVDSHWAAFLAASGSAADMAVFLEARSRIATSAFDGAAPATREQYIDQWLVKTSACYDDGGGNCGVGVGLGGGNGTGNEGGGVGPGTTEPPGGGPPSNTPPGGGPPADGPPSGPPSGGPPGGGPPGGGPPGGGPPSGGPPGGPPGKA</sequence>
<evidence type="ECO:0000256" key="2">
    <source>
        <dbReference type="SAM" id="SignalP"/>
    </source>
</evidence>
<feature type="signal peptide" evidence="2">
    <location>
        <begin position="1"/>
        <end position="19"/>
    </location>
</feature>
<dbReference type="Proteomes" id="UP000481421">
    <property type="component" value="Unassembled WGS sequence"/>
</dbReference>
<reference evidence="3 4" key="1">
    <citation type="submission" date="2020-02" db="EMBL/GenBank/DDBJ databases">
        <title>Rhodobacter algicola sp. nov., isolated from microalga culture.</title>
        <authorList>
            <person name="Park C.-Y."/>
        </authorList>
    </citation>
    <scope>NUCLEOTIDE SEQUENCE [LARGE SCALE GENOMIC DNA]</scope>
    <source>
        <strain evidence="3 4">ETT8</strain>
    </source>
</reference>
<feature type="chain" id="PRO_5025550515" evidence="2">
    <location>
        <begin position="20"/>
        <end position="236"/>
    </location>
</feature>
<dbReference type="AlphaFoldDB" id="A0A6B3RM03"/>
<dbReference type="RefSeq" id="WP_164610050.1">
    <property type="nucleotide sequence ID" value="NZ_JAAIKE010000002.1"/>
</dbReference>
<dbReference type="EMBL" id="JAAIKE010000002">
    <property type="protein sequence ID" value="NEX45858.1"/>
    <property type="molecule type" value="Genomic_DNA"/>
</dbReference>
<feature type="compositionally biased region" description="Gly residues" evidence="1">
    <location>
        <begin position="164"/>
        <end position="174"/>
    </location>
</feature>
<evidence type="ECO:0000313" key="3">
    <source>
        <dbReference type="EMBL" id="NEX45858.1"/>
    </source>
</evidence>
<name>A0A6B3RM03_9RHOB</name>
<keyword evidence="4" id="KW-1185">Reference proteome</keyword>
<comment type="caution">
    <text evidence="3">The sequence shown here is derived from an EMBL/GenBank/DDBJ whole genome shotgun (WGS) entry which is preliminary data.</text>
</comment>
<organism evidence="3 4">
    <name type="scientific">Pseudotabrizicola algicola</name>
    <dbReference type="NCBI Taxonomy" id="2709381"/>
    <lineage>
        <taxon>Bacteria</taxon>
        <taxon>Pseudomonadati</taxon>
        <taxon>Pseudomonadota</taxon>
        <taxon>Alphaproteobacteria</taxon>
        <taxon>Rhodobacterales</taxon>
        <taxon>Paracoccaceae</taxon>
        <taxon>Pseudotabrizicola</taxon>
    </lineage>
</organism>
<evidence type="ECO:0000256" key="1">
    <source>
        <dbReference type="SAM" id="MobiDB-lite"/>
    </source>
</evidence>
<gene>
    <name evidence="3" type="ORF">G3572_06560</name>
</gene>